<dbReference type="PATRIC" id="fig|1304275.5.peg.1510"/>
<dbReference type="STRING" id="1304275.C41B8_07392"/>
<dbReference type="Pfam" id="PF13174">
    <property type="entry name" value="TPR_6"/>
    <property type="match status" value="1"/>
</dbReference>
<dbReference type="Proteomes" id="UP000028302">
    <property type="component" value="Unassembled WGS sequence"/>
</dbReference>
<dbReference type="InterPro" id="IPR011990">
    <property type="entry name" value="TPR-like_helical_dom_sf"/>
</dbReference>
<dbReference type="PANTHER" id="PTHR45586:SF1">
    <property type="entry name" value="LIPOPOLYSACCHARIDE ASSEMBLY PROTEIN B"/>
    <property type="match status" value="1"/>
</dbReference>
<proteinExistence type="predicted"/>
<feature type="domain" description="Ancillary SecYEG translocon subunit/Cell division coordinator CpoB TPR" evidence="5">
    <location>
        <begin position="80"/>
        <end position="169"/>
    </location>
</feature>
<dbReference type="Gene3D" id="1.25.40.10">
    <property type="entry name" value="Tetratricopeptide repeat domain"/>
    <property type="match status" value="4"/>
</dbReference>
<feature type="repeat" description="TPR" evidence="3">
    <location>
        <begin position="141"/>
        <end position="174"/>
    </location>
</feature>
<dbReference type="AlphaFoldDB" id="A0A084IMB8"/>
<organism evidence="6 7">
    <name type="scientific">Salinisphaera hydrothermalis (strain C41B8)</name>
    <dbReference type="NCBI Taxonomy" id="1304275"/>
    <lineage>
        <taxon>Bacteria</taxon>
        <taxon>Pseudomonadati</taxon>
        <taxon>Pseudomonadota</taxon>
        <taxon>Gammaproteobacteria</taxon>
        <taxon>Salinisphaerales</taxon>
        <taxon>Salinisphaeraceae</taxon>
        <taxon>Salinisphaera</taxon>
    </lineage>
</organism>
<dbReference type="Pfam" id="PF09976">
    <property type="entry name" value="TPR_21"/>
    <property type="match status" value="1"/>
</dbReference>
<dbReference type="NCBIfam" id="TIGR02917">
    <property type="entry name" value="PEP_TPR_lipo"/>
    <property type="match status" value="1"/>
</dbReference>
<evidence type="ECO:0000256" key="2">
    <source>
        <dbReference type="ARBA" id="ARBA00022803"/>
    </source>
</evidence>
<dbReference type="SUPFAM" id="SSF48452">
    <property type="entry name" value="TPR-like"/>
    <property type="match status" value="4"/>
</dbReference>
<dbReference type="Pfam" id="PF14559">
    <property type="entry name" value="TPR_19"/>
    <property type="match status" value="2"/>
</dbReference>
<protein>
    <submittedName>
        <fullName evidence="6">TPR repeat-containing protein</fullName>
    </submittedName>
</protein>
<dbReference type="PROSITE" id="PS51257">
    <property type="entry name" value="PROKAR_LIPOPROTEIN"/>
    <property type="match status" value="1"/>
</dbReference>
<dbReference type="PANTHER" id="PTHR45586">
    <property type="entry name" value="TPR REPEAT-CONTAINING PROTEIN PA4667"/>
    <property type="match status" value="1"/>
</dbReference>
<dbReference type="RefSeq" id="WP_037336221.1">
    <property type="nucleotide sequence ID" value="NZ_APNK01000008.1"/>
</dbReference>
<evidence type="ECO:0000256" key="1">
    <source>
        <dbReference type="ARBA" id="ARBA00022737"/>
    </source>
</evidence>
<dbReference type="InterPro" id="IPR014266">
    <property type="entry name" value="PEP-CTERM_TPR_PrsT"/>
</dbReference>
<reference evidence="6 7" key="1">
    <citation type="submission" date="2013-03" db="EMBL/GenBank/DDBJ databases">
        <title>Salinisphaera hydrothermalis C41B8 Genome Sequencing.</title>
        <authorList>
            <person name="Li C."/>
            <person name="Lai Q."/>
            <person name="Shao Z."/>
        </authorList>
    </citation>
    <scope>NUCLEOTIDE SEQUENCE [LARGE SCALE GENOMIC DNA]</scope>
    <source>
        <strain evidence="6 7">C41B8</strain>
    </source>
</reference>
<dbReference type="SMART" id="SM00028">
    <property type="entry name" value="TPR"/>
    <property type="match status" value="14"/>
</dbReference>
<gene>
    <name evidence="6" type="ORF">C41B8_07392</name>
</gene>
<dbReference type="SUPFAM" id="SSF81901">
    <property type="entry name" value="HCP-like"/>
    <property type="match status" value="1"/>
</dbReference>
<evidence type="ECO:0000256" key="3">
    <source>
        <dbReference type="PROSITE-ProRule" id="PRU00339"/>
    </source>
</evidence>
<dbReference type="Pfam" id="PF13428">
    <property type="entry name" value="TPR_14"/>
    <property type="match status" value="1"/>
</dbReference>
<evidence type="ECO:0000259" key="5">
    <source>
        <dbReference type="Pfam" id="PF09976"/>
    </source>
</evidence>
<dbReference type="OrthoDB" id="5959200at2"/>
<accession>A0A084IMB8</accession>
<dbReference type="InterPro" id="IPR051012">
    <property type="entry name" value="CellSynth/LPSAsmb/PSIAsmb"/>
</dbReference>
<evidence type="ECO:0000313" key="7">
    <source>
        <dbReference type="Proteomes" id="UP000028302"/>
    </source>
</evidence>
<dbReference type="Pfam" id="PF13432">
    <property type="entry name" value="TPR_16"/>
    <property type="match status" value="2"/>
</dbReference>
<keyword evidence="7" id="KW-1185">Reference proteome</keyword>
<feature type="repeat" description="TPR" evidence="3">
    <location>
        <begin position="484"/>
        <end position="517"/>
    </location>
</feature>
<dbReference type="InterPro" id="IPR018704">
    <property type="entry name" value="SecYEG/CpoB_TPR"/>
</dbReference>
<evidence type="ECO:0000313" key="6">
    <source>
        <dbReference type="EMBL" id="KEZ77852.1"/>
    </source>
</evidence>
<feature type="region of interest" description="Disordered" evidence="4">
    <location>
        <begin position="918"/>
        <end position="949"/>
    </location>
</feature>
<name>A0A084IMB8_SALHC</name>
<evidence type="ECO:0000256" key="4">
    <source>
        <dbReference type="SAM" id="MobiDB-lite"/>
    </source>
</evidence>
<dbReference type="eggNOG" id="COG0457">
    <property type="taxonomic scope" value="Bacteria"/>
</dbReference>
<dbReference type="PROSITE" id="PS50005">
    <property type="entry name" value="TPR"/>
    <property type="match status" value="2"/>
</dbReference>
<comment type="caution">
    <text evidence="6">The sequence shown here is derived from an EMBL/GenBank/DDBJ whole genome shotgun (WGS) entry which is preliminary data.</text>
</comment>
<keyword evidence="2 3" id="KW-0802">TPR repeat</keyword>
<dbReference type="InterPro" id="IPR019734">
    <property type="entry name" value="TPR_rpt"/>
</dbReference>
<keyword evidence="1" id="KW-0677">Repeat</keyword>
<sequence>MIKMNNGQVRSSRVVAGLIPVCLAGVVFLAGCSSATPEQRVAKARQAYQQHNYHAAEVQLKTVLRKHPDNGAAWALLGHTSLAERQYDDAIHQFNKAKTNGQPAAALALPLGRALVASGKYQQALNALNEPESKSPDHVRALVASLRGDAELGLGDRDKAAKAYDDALSIEPGLPDALQGKARLALLRGDLAGAQAALSKAVSAHPDDVGSLVLLGQVDYRSNRCEDAVKRLNHAMKVGGQSMTASQQQSGWALLADCELRTGDPDAARKNINSLLAANQNNPFGNYLQALMDIRQGDYQNAANHVQAALNVDPNNVRSMTLMAWIRIAQGRPDAAQPFLTRVLARSPDDMAALRLQAGLWMAQNQDDQARDLLENAYQRHPDQPGLHQALSDVLKQLKQKQSGGDQAGAGLNTVSVQLDLARSLARMGSEAAAQTVLSKIKPSTAAEQSEVAAARVQIALAAGHGEQALQQAKALADQAPQDANAQKLLAQSYVAAGDIAKAADVLAKAHAANPDDASIIRAQARVAVSQGLYADAIADLKPLHEAHPDDTSLTLALAGLYTKAGQADRGIDLLQSAVHNQPQSDALNQALARAYLFAGKTDQAVTLINTQLAAHKQDADWLHLLGVAQLIKGNTDAGLKTLERAAEQAPDRPGYALDVAKADLSSGHRDEAIDRLQKLRRQSPDFWPAAGFLALAQAGGGDIDAALKQVSALREAGRDYEANVLDGDVLRAAKRFEQSDAAYEKAYKQHPSRQLAMAMFDVRQAGQLNDPAKPLEQWLNDSPDDAETMLTLAAWDQQHAKADRAAALYRKVLDEHPDSVVALNNLALINAGDHPQRALDYARRAHQQAPANPAIADTLGWIMVGQGDLGSGIPLLETAEKSAGDSSPEIRFHLGAALAKRGRASDQTRARSLLSKAISAGLPKDEEASAQRLIKQLGKTPDANGAAE</sequence>
<dbReference type="EMBL" id="APNK01000008">
    <property type="protein sequence ID" value="KEZ77852.1"/>
    <property type="molecule type" value="Genomic_DNA"/>
</dbReference>